<evidence type="ECO:0000259" key="8">
    <source>
        <dbReference type="Pfam" id="PF20684"/>
    </source>
</evidence>
<dbReference type="Proteomes" id="UP000050424">
    <property type="component" value="Unassembled WGS sequence"/>
</dbReference>
<evidence type="ECO:0000256" key="6">
    <source>
        <dbReference type="SAM" id="Phobius"/>
    </source>
</evidence>
<keyword evidence="3 6" id="KW-1133">Transmembrane helix</keyword>
<accession>A0A0P7BP11</accession>
<feature type="transmembrane region" description="Helical" evidence="6">
    <location>
        <begin position="63"/>
        <end position="86"/>
    </location>
</feature>
<dbReference type="STRING" id="78410.A0A0P7BP11"/>
<evidence type="ECO:0000256" key="4">
    <source>
        <dbReference type="ARBA" id="ARBA00023136"/>
    </source>
</evidence>
<evidence type="ECO:0000259" key="7">
    <source>
        <dbReference type="Pfam" id="PF03727"/>
    </source>
</evidence>
<keyword evidence="4 6" id="KW-0472">Membrane</keyword>
<feature type="domain" description="Hexokinase C-terminal" evidence="7">
    <location>
        <begin position="546"/>
        <end position="601"/>
    </location>
</feature>
<dbReference type="InterPro" id="IPR052337">
    <property type="entry name" value="SAT4-like"/>
</dbReference>
<feature type="transmembrane region" description="Helical" evidence="6">
    <location>
        <begin position="141"/>
        <end position="165"/>
    </location>
</feature>
<sequence length="605" mass="66495">MVVTVDATILAAFGEPPEGMDLEEQRVVAHNVAVCVSLGLAVASVALRLYVRRMKGARLGMDDYTIVASTFFSGTTVALTILSGRYGAGEHIWASNLPRLMTFLKIIYSEPYMYGLAVTFTKISVLLLYRRLLYSKASPRSLFSILYWLAFSLSTVYPVILWVTMACACQPVSYYWNQYIGAEGHCINIKLFFLVLGIMNMLNDIVILIVPIPKIMQLQLSKRLKASIIGIMLLGGFVCVASTVRIYYLNGLFQNTDATWWMGPTMAWSSIEPSVAIISACLPTFAPLFRLRRSKRSTESPYYVSNSRSKMGNTVTSSIRNAGRLGISSPGRTNATHFILEDDEVELTCKVVGGDSTSSHRSEGKRSSDDDQGIMVTRGVRILEYESRCGFPPSDTICDRQSNLTLLAQDKRQSLDATIRCISGTLRVRNFMYEEARALRIIATATARRASRLAGVAIAAILIQTGKLNATNIVSPSVFLRKPKTTDAEGEINKPARVDVMSRVRHFVDRQFCKILPRLGSRLSNSPTSKSALGSDLTVSELLEVTADIGVDSSLFEFYPTFEEDVRGTLRDIPEVGAQGEKRITLGIAKDGSSVGAALVAQSVP</sequence>
<evidence type="ECO:0000313" key="9">
    <source>
        <dbReference type="EMBL" id="KPM42205.1"/>
    </source>
</evidence>
<name>A0A0P7BP11_9HYPO</name>
<evidence type="ECO:0000256" key="3">
    <source>
        <dbReference type="ARBA" id="ARBA00022989"/>
    </source>
</evidence>
<dbReference type="GO" id="GO:0005524">
    <property type="term" value="F:ATP binding"/>
    <property type="evidence" value="ECO:0007669"/>
    <property type="project" value="InterPro"/>
</dbReference>
<comment type="similarity">
    <text evidence="5">Belongs to the SAT4 family.</text>
</comment>
<protein>
    <submittedName>
        <fullName evidence="9">Uncharacterized protein</fullName>
    </submittedName>
</protein>
<dbReference type="Pfam" id="PF03727">
    <property type="entry name" value="Hexokinase_2"/>
    <property type="match status" value="2"/>
</dbReference>
<comment type="subcellular location">
    <subcellularLocation>
        <location evidence="1">Membrane</location>
        <topology evidence="1">Multi-pass membrane protein</topology>
    </subcellularLocation>
</comment>
<dbReference type="PANTHER" id="PTHR33048">
    <property type="entry name" value="PTH11-LIKE INTEGRAL MEMBRANE PROTEIN (AFU_ORTHOLOGUE AFUA_5G11245)"/>
    <property type="match status" value="1"/>
</dbReference>
<organism evidence="9 10">
    <name type="scientific">Neonectria ditissima</name>
    <dbReference type="NCBI Taxonomy" id="78410"/>
    <lineage>
        <taxon>Eukaryota</taxon>
        <taxon>Fungi</taxon>
        <taxon>Dikarya</taxon>
        <taxon>Ascomycota</taxon>
        <taxon>Pezizomycotina</taxon>
        <taxon>Sordariomycetes</taxon>
        <taxon>Hypocreomycetidae</taxon>
        <taxon>Hypocreales</taxon>
        <taxon>Nectriaceae</taxon>
        <taxon>Neonectria</taxon>
    </lineage>
</organism>
<feature type="domain" description="Hexokinase C-terminal" evidence="7">
    <location>
        <begin position="404"/>
        <end position="467"/>
    </location>
</feature>
<dbReference type="AlphaFoldDB" id="A0A0P7BP11"/>
<dbReference type="EMBL" id="LKCW01000052">
    <property type="protein sequence ID" value="KPM42205.1"/>
    <property type="molecule type" value="Genomic_DNA"/>
</dbReference>
<feature type="transmembrane region" description="Helical" evidence="6">
    <location>
        <begin position="28"/>
        <end position="51"/>
    </location>
</feature>
<keyword evidence="10" id="KW-1185">Reference proteome</keyword>
<feature type="transmembrane region" description="Helical" evidence="6">
    <location>
        <begin position="106"/>
        <end position="129"/>
    </location>
</feature>
<dbReference type="GO" id="GO:0016773">
    <property type="term" value="F:phosphotransferase activity, alcohol group as acceptor"/>
    <property type="evidence" value="ECO:0007669"/>
    <property type="project" value="InterPro"/>
</dbReference>
<dbReference type="OrthoDB" id="5329176at2759"/>
<dbReference type="Pfam" id="PF20684">
    <property type="entry name" value="Fung_rhodopsin"/>
    <property type="match status" value="1"/>
</dbReference>
<dbReference type="InterPro" id="IPR043129">
    <property type="entry name" value="ATPase_NBD"/>
</dbReference>
<evidence type="ECO:0000256" key="5">
    <source>
        <dbReference type="ARBA" id="ARBA00038359"/>
    </source>
</evidence>
<proteinExistence type="inferred from homology"/>
<feature type="transmembrane region" description="Helical" evidence="6">
    <location>
        <begin position="224"/>
        <end position="248"/>
    </location>
</feature>
<evidence type="ECO:0000313" key="10">
    <source>
        <dbReference type="Proteomes" id="UP000050424"/>
    </source>
</evidence>
<dbReference type="SUPFAM" id="SSF53067">
    <property type="entry name" value="Actin-like ATPase domain"/>
    <property type="match status" value="1"/>
</dbReference>
<evidence type="ECO:0000256" key="1">
    <source>
        <dbReference type="ARBA" id="ARBA00004141"/>
    </source>
</evidence>
<gene>
    <name evidence="9" type="ORF">AK830_g4328</name>
</gene>
<dbReference type="InterPro" id="IPR022673">
    <property type="entry name" value="Hexokinase_C"/>
</dbReference>
<feature type="domain" description="Rhodopsin" evidence="8">
    <location>
        <begin position="47"/>
        <end position="290"/>
    </location>
</feature>
<dbReference type="GO" id="GO:0016020">
    <property type="term" value="C:membrane"/>
    <property type="evidence" value="ECO:0007669"/>
    <property type="project" value="UniProtKB-SubCell"/>
</dbReference>
<dbReference type="GO" id="GO:0005975">
    <property type="term" value="P:carbohydrate metabolic process"/>
    <property type="evidence" value="ECO:0007669"/>
    <property type="project" value="InterPro"/>
</dbReference>
<dbReference type="PANTHER" id="PTHR33048:SF47">
    <property type="entry name" value="INTEGRAL MEMBRANE PROTEIN-RELATED"/>
    <property type="match status" value="1"/>
</dbReference>
<reference evidence="9 10" key="1">
    <citation type="submission" date="2015-09" db="EMBL/GenBank/DDBJ databases">
        <title>Draft genome of a European isolate of the apple canker pathogen Neonectria ditissima.</title>
        <authorList>
            <person name="Gomez-Cortecero A."/>
            <person name="Harrison R.J."/>
            <person name="Armitage A.D."/>
        </authorList>
    </citation>
    <scope>NUCLEOTIDE SEQUENCE [LARGE SCALE GENOMIC DNA]</scope>
    <source>
        <strain evidence="9 10">R09/05</strain>
    </source>
</reference>
<dbReference type="InterPro" id="IPR049326">
    <property type="entry name" value="Rhodopsin_dom_fungi"/>
</dbReference>
<comment type="caution">
    <text evidence="9">The sequence shown here is derived from an EMBL/GenBank/DDBJ whole genome shotgun (WGS) entry which is preliminary data.</text>
</comment>
<feature type="transmembrane region" description="Helical" evidence="6">
    <location>
        <begin position="191"/>
        <end position="212"/>
    </location>
</feature>
<dbReference type="Gene3D" id="3.40.367.20">
    <property type="match status" value="1"/>
</dbReference>
<keyword evidence="2 6" id="KW-0812">Transmembrane</keyword>
<evidence type="ECO:0000256" key="2">
    <source>
        <dbReference type="ARBA" id="ARBA00022692"/>
    </source>
</evidence>